<comment type="caution">
    <text evidence="1">The sequence shown here is derived from an EMBL/GenBank/DDBJ whole genome shotgun (WGS) entry which is preliminary data.</text>
</comment>
<evidence type="ECO:0000313" key="2">
    <source>
        <dbReference type="Proteomes" id="UP001165064"/>
    </source>
</evidence>
<reference evidence="1" key="1">
    <citation type="submission" date="2023-04" db="EMBL/GenBank/DDBJ databases">
        <title>Ambrosiozyma monospora NBRC 10751.</title>
        <authorList>
            <person name="Ichikawa N."/>
            <person name="Sato H."/>
            <person name="Tonouchi N."/>
        </authorList>
    </citation>
    <scope>NUCLEOTIDE SEQUENCE</scope>
    <source>
        <strain evidence="1">NBRC 10751</strain>
    </source>
</reference>
<gene>
    <name evidence="1" type="ORF">Amon02_000844700</name>
</gene>
<proteinExistence type="predicted"/>
<dbReference type="EMBL" id="BSXS01007525">
    <property type="protein sequence ID" value="GME89147.1"/>
    <property type="molecule type" value="Genomic_DNA"/>
</dbReference>
<accession>A0ACB5TIW7</accession>
<organism evidence="1 2">
    <name type="scientific">Ambrosiozyma monospora</name>
    <name type="common">Yeast</name>
    <name type="synonym">Endomycopsis monosporus</name>
    <dbReference type="NCBI Taxonomy" id="43982"/>
    <lineage>
        <taxon>Eukaryota</taxon>
        <taxon>Fungi</taxon>
        <taxon>Dikarya</taxon>
        <taxon>Ascomycota</taxon>
        <taxon>Saccharomycotina</taxon>
        <taxon>Pichiomycetes</taxon>
        <taxon>Pichiales</taxon>
        <taxon>Pichiaceae</taxon>
        <taxon>Ambrosiozyma</taxon>
    </lineage>
</organism>
<name>A0ACB5TIW7_AMBMO</name>
<keyword evidence="2" id="KW-1185">Reference proteome</keyword>
<protein>
    <submittedName>
        <fullName evidence="1">Unnamed protein product</fullName>
    </submittedName>
</protein>
<sequence>MFCDPKFKCQSRISVRLDKRKGLFSLRYVDPPVHNHSSEEVVELAKERLKPTPMEHAAIKEDNRFQIELSPKVNWMEYVPKLKIRQSHKLEPGALELIHQTYTNLIESKAGIIHVFTISQFLQLISVYLPFLSLTYANKVNSYIYCCHRLKCNMSMVALKMDREKGLFYLRYVHPPVHNHSSHEIVEQAKQEYAKFIDGEQDSVIDSYPKVEESLGDKSRVGNQSNGSTNRALRVPTPSKLITFQYSTRRAKLEIQASSTASATLNEENDDNDDNEYQNPVKVEVDDDDYDFSDHESLDHEGDEAYSQEHDMYAGTTFISPQQGSMISQVTHSLLFEQGRFTDLDGLNGLRDDLEGFMYYAKRLYDSID</sequence>
<dbReference type="Proteomes" id="UP001165064">
    <property type="component" value="Unassembled WGS sequence"/>
</dbReference>
<evidence type="ECO:0000313" key="1">
    <source>
        <dbReference type="EMBL" id="GME89147.1"/>
    </source>
</evidence>